<comment type="caution">
    <text evidence="3">The sequence shown here is derived from an EMBL/GenBank/DDBJ whole genome shotgun (WGS) entry which is preliminary data.</text>
</comment>
<dbReference type="AlphaFoldDB" id="A0A4V3RIN7"/>
<evidence type="ECO:0000256" key="1">
    <source>
        <dbReference type="ARBA" id="ARBA00007576"/>
    </source>
</evidence>
<dbReference type="Proteomes" id="UP000306631">
    <property type="component" value="Unassembled WGS sequence"/>
</dbReference>
<dbReference type="Gene3D" id="2.30.29.80">
    <property type="match status" value="1"/>
</dbReference>
<feature type="domain" description="DUF1508" evidence="2">
    <location>
        <begin position="60"/>
        <end position="107"/>
    </location>
</feature>
<evidence type="ECO:0000259" key="2">
    <source>
        <dbReference type="Pfam" id="PF07411"/>
    </source>
</evidence>
<accession>A0A4V3RIN7</accession>
<sequence>MAARYDLKRSGDQFHFTLKAGNGETLLSSERYTSRQNALNGIESVRENAPLDTRYTRRNANNGAPMFNLKAANSQIIGTSETYSSVTAREAGIQSVKMSAPGATVNDLT</sequence>
<dbReference type="EMBL" id="SRYW01000014">
    <property type="protein sequence ID" value="TGY32750.1"/>
    <property type="molecule type" value="Genomic_DNA"/>
</dbReference>
<evidence type="ECO:0000313" key="4">
    <source>
        <dbReference type="Proteomes" id="UP000306631"/>
    </source>
</evidence>
<dbReference type="InterPro" id="IPR051141">
    <property type="entry name" value="UPF0339_domain"/>
</dbReference>
<dbReference type="Pfam" id="PF07411">
    <property type="entry name" value="DUF1508"/>
    <property type="match status" value="2"/>
</dbReference>
<dbReference type="InterPro" id="IPR010879">
    <property type="entry name" value="DUF1508"/>
</dbReference>
<organism evidence="3 4">
    <name type="scientific">Stenotrophomonas maltophilia</name>
    <name type="common">Pseudomonas maltophilia</name>
    <name type="synonym">Xanthomonas maltophilia</name>
    <dbReference type="NCBI Taxonomy" id="40324"/>
    <lineage>
        <taxon>Bacteria</taxon>
        <taxon>Pseudomonadati</taxon>
        <taxon>Pseudomonadota</taxon>
        <taxon>Gammaproteobacteria</taxon>
        <taxon>Lysobacterales</taxon>
        <taxon>Lysobacteraceae</taxon>
        <taxon>Stenotrophomonas</taxon>
        <taxon>Stenotrophomonas maltophilia group</taxon>
    </lineage>
</organism>
<dbReference type="OrthoDB" id="9802792at2"/>
<gene>
    <name evidence="3" type="ORF">E5352_15075</name>
</gene>
<feature type="domain" description="DUF1508" evidence="2">
    <location>
        <begin position="11"/>
        <end position="55"/>
    </location>
</feature>
<comment type="similarity">
    <text evidence="1">Belongs to the UPF0339 family. Duplicated subfamily.</text>
</comment>
<dbReference type="PANTHER" id="PTHR40606:SF1">
    <property type="entry name" value="UPF0339 PROTEIN YEGP"/>
    <property type="match status" value="1"/>
</dbReference>
<dbReference type="RefSeq" id="WP_017354914.1">
    <property type="nucleotide sequence ID" value="NZ_SRYW01000014.1"/>
</dbReference>
<dbReference type="InterPro" id="IPR036913">
    <property type="entry name" value="YegP-like_sf"/>
</dbReference>
<protein>
    <submittedName>
        <fullName evidence="3">DUF1508 domain-containing protein</fullName>
    </submittedName>
</protein>
<dbReference type="PANTHER" id="PTHR40606">
    <property type="match status" value="1"/>
</dbReference>
<reference evidence="3 4" key="1">
    <citation type="submission" date="2019-04" db="EMBL/GenBank/DDBJ databases">
        <title>Microbes associate with the intestines of laboratory mice.</title>
        <authorList>
            <person name="Navarre W."/>
            <person name="Wong E."/>
            <person name="Huang K."/>
            <person name="Tropini C."/>
            <person name="Ng K."/>
            <person name="Yu B."/>
        </authorList>
    </citation>
    <scope>NUCLEOTIDE SEQUENCE [LARGE SCALE GENOMIC DNA]</scope>
    <source>
        <strain evidence="3 4">NM62_B4-13</strain>
    </source>
</reference>
<name>A0A4V3RIN7_STEMA</name>
<proteinExistence type="inferred from homology"/>
<evidence type="ECO:0000313" key="3">
    <source>
        <dbReference type="EMBL" id="TGY32750.1"/>
    </source>
</evidence>
<dbReference type="SUPFAM" id="SSF160113">
    <property type="entry name" value="YegP-like"/>
    <property type="match status" value="2"/>
</dbReference>